<dbReference type="GeneID" id="37015557"/>
<accession>A0A316UA02</accession>
<organism evidence="4 5">
    <name type="scientific">Pseudomicrostroma glucosiphilum</name>
    <dbReference type="NCBI Taxonomy" id="1684307"/>
    <lineage>
        <taxon>Eukaryota</taxon>
        <taxon>Fungi</taxon>
        <taxon>Dikarya</taxon>
        <taxon>Basidiomycota</taxon>
        <taxon>Ustilaginomycotina</taxon>
        <taxon>Exobasidiomycetes</taxon>
        <taxon>Microstromatales</taxon>
        <taxon>Microstromatales incertae sedis</taxon>
        <taxon>Pseudomicrostroma</taxon>
    </lineage>
</organism>
<dbReference type="RefSeq" id="XP_025348828.1">
    <property type="nucleotide sequence ID" value="XM_025493823.1"/>
</dbReference>
<evidence type="ECO:0000256" key="2">
    <source>
        <dbReference type="SAM" id="MobiDB-lite"/>
    </source>
</evidence>
<dbReference type="Proteomes" id="UP000245942">
    <property type="component" value="Unassembled WGS sequence"/>
</dbReference>
<keyword evidence="5" id="KW-1185">Reference proteome</keyword>
<dbReference type="PANTHER" id="PTHR16255">
    <property type="entry name" value="REQUIRED FOR MEIOTIC NUCLEAR DIVISION PROTEIN 1 HOMOLOG"/>
    <property type="match status" value="1"/>
</dbReference>
<name>A0A316UA02_9BASI</name>
<dbReference type="PANTHER" id="PTHR16255:SF1">
    <property type="entry name" value="REQUIRED FOR MEIOTIC NUCLEAR DIVISION PROTEIN 1 HOMOLOG"/>
    <property type="match status" value="1"/>
</dbReference>
<dbReference type="Pfam" id="PF02582">
    <property type="entry name" value="DUF155"/>
    <property type="match status" value="1"/>
</dbReference>
<dbReference type="OrthoDB" id="242766at2759"/>
<evidence type="ECO:0000313" key="5">
    <source>
        <dbReference type="Proteomes" id="UP000245942"/>
    </source>
</evidence>
<reference evidence="4 5" key="1">
    <citation type="journal article" date="2018" name="Mol. Biol. Evol.">
        <title>Broad Genomic Sampling Reveals a Smut Pathogenic Ancestry of the Fungal Clade Ustilaginomycotina.</title>
        <authorList>
            <person name="Kijpornyongpan T."/>
            <person name="Mondo S.J."/>
            <person name="Barry K."/>
            <person name="Sandor L."/>
            <person name="Lee J."/>
            <person name="Lipzen A."/>
            <person name="Pangilinan J."/>
            <person name="LaButti K."/>
            <person name="Hainaut M."/>
            <person name="Henrissat B."/>
            <person name="Grigoriev I.V."/>
            <person name="Spatafora J.W."/>
            <person name="Aime M.C."/>
        </authorList>
    </citation>
    <scope>NUCLEOTIDE SEQUENCE [LARGE SCALE GENOMIC DNA]</scope>
    <source>
        <strain evidence="4 5">MCA 4718</strain>
    </source>
</reference>
<feature type="compositionally biased region" description="Low complexity" evidence="2">
    <location>
        <begin position="49"/>
        <end position="63"/>
    </location>
</feature>
<evidence type="ECO:0000256" key="1">
    <source>
        <dbReference type="ARBA" id="ARBA00008306"/>
    </source>
</evidence>
<proteinExistence type="inferred from homology"/>
<evidence type="ECO:0000259" key="3">
    <source>
        <dbReference type="Pfam" id="PF02582"/>
    </source>
</evidence>
<dbReference type="GO" id="GO:0070131">
    <property type="term" value="P:positive regulation of mitochondrial translation"/>
    <property type="evidence" value="ECO:0007669"/>
    <property type="project" value="TreeGrafter"/>
</dbReference>
<dbReference type="AlphaFoldDB" id="A0A316UA02"/>
<comment type="similarity">
    <text evidence="1">Belongs to the RMD1/sif2 family.</text>
</comment>
<dbReference type="InterPro" id="IPR003734">
    <property type="entry name" value="DUF155"/>
</dbReference>
<feature type="domain" description="DUF155" evidence="3">
    <location>
        <begin position="188"/>
        <end position="382"/>
    </location>
</feature>
<dbReference type="EMBL" id="KZ819324">
    <property type="protein sequence ID" value="PWN21668.1"/>
    <property type="molecule type" value="Genomic_DNA"/>
</dbReference>
<feature type="region of interest" description="Disordered" evidence="2">
    <location>
        <begin position="1"/>
        <end position="69"/>
    </location>
</feature>
<sequence length="464" mass="50000">MFRYGSRALGRTLVAPTQQTPLTRIAQPSYRFASSSSSSAAPPPPAPKASPSKLTKASKPSSKVNARTSRLLRSQLAPASAAPGNTDAEAAEAAALAEDDYAQANIAESRGAAGPSTTSAAAVPPQLQEVLAFATASSYDFAALINSGRLPPGWRLMEDGQVIYLPSWPAHHHPHTHGKPGRSASGEVFILRTGAYITWGLNAEQAQRFRGSVLSPRGAIQAASQPLIEKEPYEDVGEEEMEFVVNEQDFTRIVGDVLILGQAPPDVDSSSDPWSPLLARLSFSAGLALSARLSSQEASLSEYLSSVSTLPLLLEKKGRVPISRKEVVRKMGRLLKLRQMVNLEEGSKVEELELFWENGRMEEHYDSICQTLDIEQRFRALNEQLDHAENLMGVLRALLTEGSSHRMEVIIIALIAIEVTLALISHGYLSNPFAEPAVGDIVPHAHSHTLANASATKASNEHAV</sequence>
<dbReference type="InterPro" id="IPR051624">
    <property type="entry name" value="RMD1/Sad1-interacting"/>
</dbReference>
<dbReference type="GO" id="GO:0005739">
    <property type="term" value="C:mitochondrion"/>
    <property type="evidence" value="ECO:0007669"/>
    <property type="project" value="UniProtKB-ARBA"/>
</dbReference>
<protein>
    <recommendedName>
        <fullName evidence="3">DUF155 domain-containing protein</fullName>
    </recommendedName>
</protein>
<gene>
    <name evidence="4" type="ORF">BCV69DRAFT_293004</name>
</gene>
<evidence type="ECO:0000313" key="4">
    <source>
        <dbReference type="EMBL" id="PWN21668.1"/>
    </source>
</evidence>